<feature type="transmembrane region" description="Helical" evidence="7">
    <location>
        <begin position="161"/>
        <end position="183"/>
    </location>
</feature>
<keyword evidence="5 7" id="KW-1133">Transmembrane helix</keyword>
<name>A0A657PKN2_9GAMM</name>
<evidence type="ECO:0000256" key="2">
    <source>
        <dbReference type="ARBA" id="ARBA00005236"/>
    </source>
</evidence>
<keyword evidence="10" id="KW-1185">Reference proteome</keyword>
<proteinExistence type="inferred from homology"/>
<keyword evidence="4 7" id="KW-0812">Transmembrane</keyword>
<evidence type="ECO:0000256" key="4">
    <source>
        <dbReference type="ARBA" id="ARBA00022692"/>
    </source>
</evidence>
<gene>
    <name evidence="9" type="ORF">B0D84_02545</name>
</gene>
<dbReference type="AlphaFoldDB" id="A0A657PKN2"/>
<dbReference type="InterPro" id="IPR051447">
    <property type="entry name" value="Lipoprotein-release_system"/>
</dbReference>
<dbReference type="GO" id="GO:0098797">
    <property type="term" value="C:plasma membrane protein complex"/>
    <property type="evidence" value="ECO:0007669"/>
    <property type="project" value="TreeGrafter"/>
</dbReference>
<reference evidence="9" key="1">
    <citation type="submission" date="2017-02" db="EMBL/GenBank/DDBJ databases">
        <title>Novel co-symbiosis in the unique lucinid bivalve Phacoides pectinatus.</title>
        <authorList>
            <person name="Lim S.J."/>
            <person name="Davis B.G."/>
            <person name="Gill D.E."/>
            <person name="Engel A.S."/>
            <person name="Anderson L.C."/>
            <person name="Campbell B.J."/>
        </authorList>
    </citation>
    <scope>NUCLEOTIDE SEQUENCE [LARGE SCALE GENOMIC DNA]</scope>
    <source>
        <strain evidence="9">LUC13016_P6</strain>
    </source>
</reference>
<dbReference type="GO" id="GO:0044874">
    <property type="term" value="P:lipoprotein localization to outer membrane"/>
    <property type="evidence" value="ECO:0007669"/>
    <property type="project" value="TreeGrafter"/>
</dbReference>
<evidence type="ECO:0000256" key="6">
    <source>
        <dbReference type="ARBA" id="ARBA00023136"/>
    </source>
</evidence>
<keyword evidence="3" id="KW-1003">Cell membrane</keyword>
<dbReference type="PANTHER" id="PTHR30489">
    <property type="entry name" value="LIPOPROTEIN-RELEASING SYSTEM TRANSMEMBRANE PROTEIN LOLE"/>
    <property type="match status" value="1"/>
</dbReference>
<evidence type="ECO:0000256" key="5">
    <source>
        <dbReference type="ARBA" id="ARBA00022989"/>
    </source>
</evidence>
<evidence type="ECO:0000256" key="7">
    <source>
        <dbReference type="SAM" id="Phobius"/>
    </source>
</evidence>
<evidence type="ECO:0000313" key="10">
    <source>
        <dbReference type="Proteomes" id="UP000243361"/>
    </source>
</evidence>
<comment type="caution">
    <text evidence="9">The sequence shown here is derived from an EMBL/GenBank/DDBJ whole genome shotgun (WGS) entry which is preliminary data.</text>
</comment>
<dbReference type="PANTHER" id="PTHR30489:SF0">
    <property type="entry name" value="LIPOPROTEIN-RELEASING SYSTEM TRANSMEMBRANE PROTEIN LOLE"/>
    <property type="match status" value="1"/>
</dbReference>
<dbReference type="EMBL" id="MUIE01000176">
    <property type="protein sequence ID" value="OQX35254.1"/>
    <property type="molecule type" value="Genomic_DNA"/>
</dbReference>
<evidence type="ECO:0000256" key="3">
    <source>
        <dbReference type="ARBA" id="ARBA00022475"/>
    </source>
</evidence>
<evidence type="ECO:0000256" key="1">
    <source>
        <dbReference type="ARBA" id="ARBA00004651"/>
    </source>
</evidence>
<dbReference type="Proteomes" id="UP000243361">
    <property type="component" value="Unassembled WGS sequence"/>
</dbReference>
<organism evidence="9 10">
    <name type="scientific">Candidatus Sedimenticola endophacoides</name>
    <dbReference type="NCBI Taxonomy" id="2548426"/>
    <lineage>
        <taxon>Bacteria</taxon>
        <taxon>Pseudomonadati</taxon>
        <taxon>Pseudomonadota</taxon>
        <taxon>Gammaproteobacteria</taxon>
        <taxon>Chromatiales</taxon>
        <taxon>Sedimenticolaceae</taxon>
        <taxon>Sedimenticola</taxon>
    </lineage>
</organism>
<accession>A0A657PKN2</accession>
<comment type="similarity">
    <text evidence="2">Belongs to the ABC-4 integral membrane protein family. LolC/E subfamily.</text>
</comment>
<dbReference type="InterPro" id="IPR003838">
    <property type="entry name" value="ABC3_permease_C"/>
</dbReference>
<protein>
    <submittedName>
        <fullName evidence="9">ABC transporter permease</fullName>
    </submittedName>
</protein>
<feature type="domain" description="ABC3 transporter permease C-terminal" evidence="8">
    <location>
        <begin position="58"/>
        <end position="186"/>
    </location>
</feature>
<dbReference type="Pfam" id="PF02687">
    <property type="entry name" value="FtsX"/>
    <property type="match status" value="1"/>
</dbReference>
<feature type="transmembrane region" description="Helical" evidence="7">
    <location>
        <begin position="110"/>
        <end position="130"/>
    </location>
</feature>
<feature type="transmembrane region" description="Helical" evidence="7">
    <location>
        <begin position="56"/>
        <end position="74"/>
    </location>
</feature>
<comment type="subcellular location">
    <subcellularLocation>
        <location evidence="1">Cell membrane</location>
        <topology evidence="1">Multi-pass membrane protein</topology>
    </subcellularLocation>
</comment>
<evidence type="ECO:0000259" key="8">
    <source>
        <dbReference type="Pfam" id="PF02687"/>
    </source>
</evidence>
<evidence type="ECO:0000313" key="9">
    <source>
        <dbReference type="EMBL" id="OQX35254.1"/>
    </source>
</evidence>
<feature type="non-terminal residue" evidence="9">
    <location>
        <position position="1"/>
    </location>
</feature>
<sequence>FGVPDGYFTDIVLKVRNPREVRKIAEKLSMRLPDTRPILREEILRTYDSIFSWRQGIVFVLLAGAILAFVIFAWDKASGLSAEEKREIGILKAVGWETADVLRMKFWEGAVISLSAFILGYLSAYAHVFYGSATLFEPVLKGWAVLYPEFQLTPFIDGLQVATLFFFTVFPYIVATIIPIWKASITDPDAVMR</sequence>
<keyword evidence="6 7" id="KW-0472">Membrane</keyword>